<dbReference type="AlphaFoldDB" id="A0A511YYE0"/>
<comment type="caution">
    <text evidence="3">The sequence shown here is derived from an EMBL/GenBank/DDBJ whole genome shotgun (WGS) entry which is preliminary data.</text>
</comment>
<organism evidence="3 4">
    <name type="scientific">Actinotalea fermentans</name>
    <dbReference type="NCBI Taxonomy" id="43671"/>
    <lineage>
        <taxon>Bacteria</taxon>
        <taxon>Bacillati</taxon>
        <taxon>Actinomycetota</taxon>
        <taxon>Actinomycetes</taxon>
        <taxon>Micrococcales</taxon>
        <taxon>Cellulomonadaceae</taxon>
        <taxon>Actinotalea</taxon>
    </lineage>
</organism>
<reference evidence="3 4" key="1">
    <citation type="submission" date="2019-07" db="EMBL/GenBank/DDBJ databases">
        <title>Whole genome shotgun sequence of Actinotalea fermentans NBRC 105374.</title>
        <authorList>
            <person name="Hosoyama A."/>
            <person name="Uohara A."/>
            <person name="Ohji S."/>
            <person name="Ichikawa N."/>
        </authorList>
    </citation>
    <scope>NUCLEOTIDE SEQUENCE [LARGE SCALE GENOMIC DNA]</scope>
    <source>
        <strain evidence="3 4">NBRC 105374</strain>
    </source>
</reference>
<evidence type="ECO:0000259" key="2">
    <source>
        <dbReference type="Pfam" id="PF12728"/>
    </source>
</evidence>
<dbReference type="EMBL" id="BJYK01000005">
    <property type="protein sequence ID" value="GEN80220.1"/>
    <property type="molecule type" value="Genomic_DNA"/>
</dbReference>
<feature type="domain" description="Helix-turn-helix" evidence="2">
    <location>
        <begin position="51"/>
        <end position="97"/>
    </location>
</feature>
<proteinExistence type="predicted"/>
<dbReference type="RefSeq" id="WP_146819557.1">
    <property type="nucleotide sequence ID" value="NZ_BJYK01000005.1"/>
</dbReference>
<evidence type="ECO:0000256" key="1">
    <source>
        <dbReference type="SAM" id="MobiDB-lite"/>
    </source>
</evidence>
<accession>A0A511YYE0</accession>
<keyword evidence="4" id="KW-1185">Reference proteome</keyword>
<dbReference type="GO" id="GO:0003677">
    <property type="term" value="F:DNA binding"/>
    <property type="evidence" value="ECO:0007669"/>
    <property type="project" value="InterPro"/>
</dbReference>
<sequence>MSPPKRGDAPKGKPTPVRVTSVSTERTRRRVREVEQPIINITLQPDERRVFSVVEAAAVLGISRSKLYEFIAAGEIHSIRIGRLRKIPVAAIDEFITPPPRP</sequence>
<feature type="region of interest" description="Disordered" evidence="1">
    <location>
        <begin position="1"/>
        <end position="28"/>
    </location>
</feature>
<dbReference type="NCBIfam" id="TIGR01764">
    <property type="entry name" value="excise"/>
    <property type="match status" value="1"/>
</dbReference>
<dbReference type="Proteomes" id="UP000321484">
    <property type="component" value="Unassembled WGS sequence"/>
</dbReference>
<dbReference type="InterPro" id="IPR010093">
    <property type="entry name" value="SinI_DNA-bd"/>
</dbReference>
<evidence type="ECO:0000313" key="3">
    <source>
        <dbReference type="EMBL" id="GEN80220.1"/>
    </source>
</evidence>
<gene>
    <name evidence="3" type="ORF">AFE02nite_19540</name>
</gene>
<dbReference type="Pfam" id="PF12728">
    <property type="entry name" value="HTH_17"/>
    <property type="match status" value="1"/>
</dbReference>
<protein>
    <recommendedName>
        <fullName evidence="2">Helix-turn-helix domain-containing protein</fullName>
    </recommendedName>
</protein>
<name>A0A511YYE0_9CELL</name>
<dbReference type="OrthoDB" id="1093249at2"/>
<evidence type="ECO:0000313" key="4">
    <source>
        <dbReference type="Proteomes" id="UP000321484"/>
    </source>
</evidence>
<dbReference type="InterPro" id="IPR041657">
    <property type="entry name" value="HTH_17"/>
</dbReference>
<feature type="compositionally biased region" description="Basic and acidic residues" evidence="1">
    <location>
        <begin position="1"/>
        <end position="11"/>
    </location>
</feature>